<keyword evidence="3" id="KW-1185">Reference proteome</keyword>
<organism evidence="2 3">
    <name type="scientific">Caproicibacterium amylolyticum</name>
    <dbReference type="NCBI Taxonomy" id="2766537"/>
    <lineage>
        <taxon>Bacteria</taxon>
        <taxon>Bacillati</taxon>
        <taxon>Bacillota</taxon>
        <taxon>Clostridia</taxon>
        <taxon>Eubacteriales</taxon>
        <taxon>Oscillospiraceae</taxon>
        <taxon>Caproicibacterium</taxon>
    </lineage>
</organism>
<reference evidence="2 3" key="1">
    <citation type="submission" date="2020-08" db="EMBL/GenBank/DDBJ databases">
        <authorList>
            <person name="Ren C."/>
            <person name="Gu Y."/>
            <person name="Xu Y."/>
        </authorList>
    </citation>
    <scope>NUCLEOTIDE SEQUENCE [LARGE SCALE GENOMIC DNA]</scope>
    <source>
        <strain evidence="2 3">LBM18003</strain>
    </source>
</reference>
<protein>
    <submittedName>
        <fullName evidence="2">AAA family ATPase</fullName>
    </submittedName>
</protein>
<dbReference type="GO" id="GO:0005524">
    <property type="term" value="F:ATP binding"/>
    <property type="evidence" value="ECO:0007669"/>
    <property type="project" value="InterPro"/>
</dbReference>
<sequence length="286" mass="33384">MVTFLKSFTFPSDGAENSFFDGQKRTCFQTYYPFQVLTHRGLPEIIFEPVTILYGGNGSGKTTMLNVMAEKLRAYRDSAFNQTNFFQDYVDLCSMEAGKKRPENCYIITSDDVFDYMLNIRSLNSGIHLKRDELFQDYTQAKYAHFQMNSLEDYEELKKHNAAKRLSQSKFVGARLPDNVREYSNGESAYLYFTEKIKENGLYLLDEPENSLSPQRQMELTQFLLDSARFYGCQFIISTHSPFLLSLKGARIYDLDASPMQVRKWTELENVKIYHEFFCVHEKEFS</sequence>
<gene>
    <name evidence="2" type="ORF">H6X83_03655</name>
</gene>
<dbReference type="AlphaFoldDB" id="A0A7G9WJ77"/>
<dbReference type="EMBL" id="CP060696">
    <property type="protein sequence ID" value="QNO18739.1"/>
    <property type="molecule type" value="Genomic_DNA"/>
</dbReference>
<dbReference type="CDD" id="cd00267">
    <property type="entry name" value="ABC_ATPase"/>
    <property type="match status" value="1"/>
</dbReference>
<evidence type="ECO:0000313" key="2">
    <source>
        <dbReference type="EMBL" id="QNO18739.1"/>
    </source>
</evidence>
<dbReference type="RefSeq" id="WP_212507807.1">
    <property type="nucleotide sequence ID" value="NZ_CP060696.1"/>
</dbReference>
<dbReference type="SUPFAM" id="SSF52540">
    <property type="entry name" value="P-loop containing nucleoside triphosphate hydrolases"/>
    <property type="match status" value="1"/>
</dbReference>
<dbReference type="InterPro" id="IPR051396">
    <property type="entry name" value="Bact_Antivir_Def_Nuclease"/>
</dbReference>
<dbReference type="PANTHER" id="PTHR43581:SF3">
    <property type="entry name" value="AAA+ ATPASE DOMAIN-CONTAINING PROTEIN"/>
    <property type="match status" value="1"/>
</dbReference>
<dbReference type="PANTHER" id="PTHR43581">
    <property type="entry name" value="ATP/GTP PHOSPHATASE"/>
    <property type="match status" value="1"/>
</dbReference>
<dbReference type="Pfam" id="PF13304">
    <property type="entry name" value="AAA_21"/>
    <property type="match status" value="1"/>
</dbReference>
<accession>A0A7G9WJ77</accession>
<evidence type="ECO:0000313" key="3">
    <source>
        <dbReference type="Proteomes" id="UP000516046"/>
    </source>
</evidence>
<dbReference type="Gene3D" id="3.40.50.300">
    <property type="entry name" value="P-loop containing nucleotide triphosphate hydrolases"/>
    <property type="match status" value="1"/>
</dbReference>
<feature type="domain" description="ATPase AAA-type core" evidence="1">
    <location>
        <begin position="196"/>
        <end position="246"/>
    </location>
</feature>
<dbReference type="Proteomes" id="UP000516046">
    <property type="component" value="Chromosome"/>
</dbReference>
<dbReference type="GO" id="GO:0016887">
    <property type="term" value="F:ATP hydrolysis activity"/>
    <property type="evidence" value="ECO:0007669"/>
    <property type="project" value="InterPro"/>
</dbReference>
<dbReference type="InterPro" id="IPR003959">
    <property type="entry name" value="ATPase_AAA_core"/>
</dbReference>
<dbReference type="InterPro" id="IPR027417">
    <property type="entry name" value="P-loop_NTPase"/>
</dbReference>
<proteinExistence type="predicted"/>
<dbReference type="KEGG" id="caml:H6X83_03655"/>
<name>A0A7G9WJ77_9FIRM</name>
<evidence type="ECO:0000259" key="1">
    <source>
        <dbReference type="Pfam" id="PF13304"/>
    </source>
</evidence>